<dbReference type="CDD" id="cd01949">
    <property type="entry name" value="GGDEF"/>
    <property type="match status" value="1"/>
</dbReference>
<sequence length="400" mass="42672">MKDGLEDRKPSMTLRGASRAAAALAGRAFDWLSSAPTRESARVRARLVDTLYERKAFVWFGSVSVLMLAVSAAVLTDEVWPWYWLAADLALLAFRLRVIELCEKAKVAHAPRPVRRLMAAGTAWCLVLGLGSGTCVIAGPPALAMLAGVNVAAVVGAISSRNAATPRYAMLAIACVSLPFAVSTLFSPIPGAFLVGLQFPLHIAGIVVILVRNYESHVRLVRAEMRNRHLARTDALTGLSNRAALTEALAALCAGLSAKGAQRRESFAVLSMDLDGFKAVNDRHGHAVGDALLVRVADRLQRGVRPHDQVFRPGGDEFVVVMPNATPEEADYVARRLIEKLSSPFQIGTEVKASVGVSVGSALAPVDGLTPDALLAHSDHALYVAKRSGKGRYLPYAAAL</sequence>
<evidence type="ECO:0000259" key="2">
    <source>
        <dbReference type="PROSITE" id="PS50887"/>
    </source>
</evidence>
<dbReference type="NCBIfam" id="TIGR00254">
    <property type="entry name" value="GGDEF"/>
    <property type="match status" value="1"/>
</dbReference>
<dbReference type="InterPro" id="IPR029787">
    <property type="entry name" value="Nucleotide_cyclase"/>
</dbReference>
<dbReference type="EMBL" id="PXYK01000039">
    <property type="protein sequence ID" value="PSJ52123.1"/>
    <property type="molecule type" value="Genomic_DNA"/>
</dbReference>
<dbReference type="InterPro" id="IPR043128">
    <property type="entry name" value="Rev_trsase/Diguanyl_cyclase"/>
</dbReference>
<feature type="transmembrane region" description="Helical" evidence="1">
    <location>
        <begin position="192"/>
        <end position="211"/>
    </location>
</feature>
<proteinExistence type="predicted"/>
<protein>
    <recommendedName>
        <fullName evidence="2">GGDEF domain-containing protein</fullName>
    </recommendedName>
</protein>
<dbReference type="PANTHER" id="PTHR46663">
    <property type="entry name" value="DIGUANYLATE CYCLASE DGCT-RELATED"/>
    <property type="match status" value="1"/>
</dbReference>
<gene>
    <name evidence="3" type="ORF">C7I84_26995</name>
</gene>
<name>A0A2P7RPI7_9HYPH</name>
<feature type="transmembrane region" description="Helical" evidence="1">
    <location>
        <begin position="82"/>
        <end position="102"/>
    </location>
</feature>
<comment type="caution">
    <text evidence="3">The sequence shown here is derived from an EMBL/GenBank/DDBJ whole genome shotgun (WGS) entry which is preliminary data.</text>
</comment>
<dbReference type="InterPro" id="IPR052163">
    <property type="entry name" value="DGC-Regulatory_Protein"/>
</dbReference>
<dbReference type="InterPro" id="IPR000160">
    <property type="entry name" value="GGDEF_dom"/>
</dbReference>
<evidence type="ECO:0000313" key="4">
    <source>
        <dbReference type="Proteomes" id="UP000241229"/>
    </source>
</evidence>
<keyword evidence="1" id="KW-1133">Transmembrane helix</keyword>
<dbReference type="OrthoDB" id="9812260at2"/>
<accession>A0A2P7RPI7</accession>
<feature type="domain" description="GGDEF" evidence="2">
    <location>
        <begin position="265"/>
        <end position="398"/>
    </location>
</feature>
<dbReference type="PANTHER" id="PTHR46663:SF2">
    <property type="entry name" value="GGDEF DOMAIN-CONTAINING PROTEIN"/>
    <property type="match status" value="1"/>
</dbReference>
<evidence type="ECO:0000256" key="1">
    <source>
        <dbReference type="SAM" id="Phobius"/>
    </source>
</evidence>
<dbReference type="AlphaFoldDB" id="A0A2P7RPI7"/>
<feature type="transmembrane region" description="Helical" evidence="1">
    <location>
        <begin position="114"/>
        <end position="131"/>
    </location>
</feature>
<dbReference type="Proteomes" id="UP000241229">
    <property type="component" value="Unassembled WGS sequence"/>
</dbReference>
<organism evidence="3 4">
    <name type="scientific">Kumtagia ephedrae</name>
    <dbReference type="NCBI Taxonomy" id="2116701"/>
    <lineage>
        <taxon>Bacteria</taxon>
        <taxon>Pseudomonadati</taxon>
        <taxon>Pseudomonadota</taxon>
        <taxon>Alphaproteobacteria</taxon>
        <taxon>Hyphomicrobiales</taxon>
        <taxon>Phyllobacteriaceae</taxon>
        <taxon>Kumtagia</taxon>
    </lineage>
</organism>
<dbReference type="Gene3D" id="3.30.70.270">
    <property type="match status" value="1"/>
</dbReference>
<keyword evidence="4" id="KW-1185">Reference proteome</keyword>
<reference evidence="3 4" key="1">
    <citation type="submission" date="2018-03" db="EMBL/GenBank/DDBJ databases">
        <title>The draft genome of Mesorhizobium sp. 6GN-30.</title>
        <authorList>
            <person name="Liu L."/>
            <person name="Li L."/>
            <person name="Wang T."/>
            <person name="Zhang X."/>
            <person name="Liang L."/>
        </authorList>
    </citation>
    <scope>NUCLEOTIDE SEQUENCE [LARGE SCALE GENOMIC DNA]</scope>
    <source>
        <strain evidence="3 4">6GN30</strain>
    </source>
</reference>
<evidence type="ECO:0000313" key="3">
    <source>
        <dbReference type="EMBL" id="PSJ52123.1"/>
    </source>
</evidence>
<keyword evidence="1" id="KW-0472">Membrane</keyword>
<dbReference type="PROSITE" id="PS50887">
    <property type="entry name" value="GGDEF"/>
    <property type="match status" value="1"/>
</dbReference>
<keyword evidence="1" id="KW-0812">Transmembrane</keyword>
<dbReference type="Pfam" id="PF00990">
    <property type="entry name" value="GGDEF"/>
    <property type="match status" value="1"/>
</dbReference>
<dbReference type="SUPFAM" id="SSF55073">
    <property type="entry name" value="Nucleotide cyclase"/>
    <property type="match status" value="1"/>
</dbReference>
<feature type="transmembrane region" description="Helical" evidence="1">
    <location>
        <begin position="56"/>
        <end position="76"/>
    </location>
</feature>
<dbReference type="SMART" id="SM00267">
    <property type="entry name" value="GGDEF"/>
    <property type="match status" value="1"/>
</dbReference>